<feature type="transmembrane region" description="Helical" evidence="1">
    <location>
        <begin position="220"/>
        <end position="240"/>
    </location>
</feature>
<dbReference type="Proteomes" id="UP000285625">
    <property type="component" value="Unassembled WGS sequence"/>
</dbReference>
<dbReference type="STRING" id="1284.SHYC_01255"/>
<evidence type="ECO:0000313" key="4">
    <source>
        <dbReference type="Proteomes" id="UP000285625"/>
    </source>
</evidence>
<feature type="transmembrane region" description="Helical" evidence="1">
    <location>
        <begin position="327"/>
        <end position="351"/>
    </location>
</feature>
<dbReference type="RefSeq" id="WP_119635693.1">
    <property type="nucleotide sequence ID" value="NZ_JANIKY010000004.1"/>
</dbReference>
<evidence type="ECO:0000256" key="1">
    <source>
        <dbReference type="SAM" id="Phobius"/>
    </source>
</evidence>
<feature type="transmembrane region" description="Helical" evidence="1">
    <location>
        <begin position="246"/>
        <end position="267"/>
    </location>
</feature>
<evidence type="ECO:0000259" key="2">
    <source>
        <dbReference type="Pfam" id="PF07670"/>
    </source>
</evidence>
<feature type="domain" description="Nucleoside transporter/FeoB GTPase Gate" evidence="2">
    <location>
        <begin position="142"/>
        <end position="238"/>
    </location>
</feature>
<feature type="transmembrane region" description="Helical" evidence="1">
    <location>
        <begin position="402"/>
        <end position="423"/>
    </location>
</feature>
<accession>A0A418JHG7</accession>
<dbReference type="InterPro" id="IPR011642">
    <property type="entry name" value="Gate_dom"/>
</dbReference>
<evidence type="ECO:0000313" key="3">
    <source>
        <dbReference type="EMBL" id="RIO44344.1"/>
    </source>
</evidence>
<gene>
    <name evidence="3" type="ORF">BUZ57_09440</name>
</gene>
<reference evidence="3 4" key="1">
    <citation type="journal article" date="2016" name="Front. Microbiol.">
        <title>Comprehensive Phylogenetic Analysis of Bovine Non-aureus Staphylococci Species Based on Whole-Genome Sequencing.</title>
        <authorList>
            <person name="Naushad S."/>
            <person name="Barkema H.W."/>
            <person name="Luby C."/>
            <person name="Condas L.A."/>
            <person name="Nobrega D.B."/>
            <person name="Carson D.A."/>
            <person name="De Buck J."/>
        </authorList>
    </citation>
    <scope>NUCLEOTIDE SEQUENCE [LARGE SCALE GENOMIC DNA]</scope>
    <source>
        <strain evidence="3 4">SNUC 5959</strain>
    </source>
</reference>
<dbReference type="Pfam" id="PF07670">
    <property type="entry name" value="Gate"/>
    <property type="match status" value="1"/>
</dbReference>
<feature type="transmembrane region" description="Helical" evidence="1">
    <location>
        <begin position="138"/>
        <end position="163"/>
    </location>
</feature>
<feature type="transmembrane region" description="Helical" evidence="1">
    <location>
        <begin position="435"/>
        <end position="457"/>
    </location>
</feature>
<proteinExistence type="predicted"/>
<keyword evidence="1" id="KW-1133">Transmembrane helix</keyword>
<name>A0A418JHG7_STAHY</name>
<protein>
    <submittedName>
        <fullName evidence="3">YjiH family protein</fullName>
    </submittedName>
</protein>
<comment type="caution">
    <text evidence="3">The sequence shown here is derived from an EMBL/GenBank/DDBJ whole genome shotgun (WGS) entry which is preliminary data.</text>
</comment>
<organism evidence="3 4">
    <name type="scientific">Staphylococcus hyicus</name>
    <dbReference type="NCBI Taxonomy" id="1284"/>
    <lineage>
        <taxon>Bacteria</taxon>
        <taxon>Bacillati</taxon>
        <taxon>Bacillota</taxon>
        <taxon>Bacilli</taxon>
        <taxon>Bacillales</taxon>
        <taxon>Staphylococcaceae</taxon>
        <taxon>Staphylococcus</taxon>
    </lineage>
</organism>
<keyword evidence="1" id="KW-0472">Membrane</keyword>
<dbReference type="EMBL" id="QXVO01000030">
    <property type="protein sequence ID" value="RIO44344.1"/>
    <property type="molecule type" value="Genomic_DNA"/>
</dbReference>
<keyword evidence="1" id="KW-0812">Transmembrane</keyword>
<feature type="transmembrane region" description="Helical" evidence="1">
    <location>
        <begin position="96"/>
        <end position="118"/>
    </location>
</feature>
<feature type="transmembrane region" description="Helical" evidence="1">
    <location>
        <begin position="12"/>
        <end position="33"/>
    </location>
</feature>
<feature type="transmembrane region" description="Helical" evidence="1">
    <location>
        <begin position="63"/>
        <end position="84"/>
    </location>
</feature>
<dbReference type="AlphaFoldDB" id="A0A418JHG7"/>
<sequence length="459" mass="50904">MTTYQKKDIVRGRLKFIMMSFIGIFLFLLPIGVTNEKGERETTLPIAWLANAMKGIIGDAMPFIILGIITLSGILTILCSTLYKNSLNPERQMAKTFSVGPLWVIVRLLAVVFAWLIYLKVGSEVIYSADTGDLVFSSLLPTLVTIFFFAGLFLPFLMSYGLLEFFGPIFRPIMRPLFKLPGRSTVINLASFLGDGTIGVMIASEQYNQGYYTRREATTIATMFSVVSITFVIVIAETIHLSEHFYYFYLTVILACLACAIILPRLWPLNRVPDTFKNNLKHETLREDNLGNKNPVVYGFEQATVQGIKAPGIKQFFKDGSKTVIDMWLAVLPVVMTIGTIATILATYTPIFRVLGLPFLPLFEVLQVPSAKAASETVLIGFADMFLPSLLIEGVKDDLTRFVVGALSVSQLIYLSEVGGVILGSKIPVSLPKLFAIFLMRTVIALPIIALMGHLLFTF</sequence>